<keyword evidence="3" id="KW-1185">Reference proteome</keyword>
<evidence type="ECO:0000259" key="1">
    <source>
        <dbReference type="Pfam" id="PF13460"/>
    </source>
</evidence>
<name>X0QNP8_9LACO</name>
<dbReference type="SUPFAM" id="SSF51735">
    <property type="entry name" value="NAD(P)-binding Rossmann-fold domains"/>
    <property type="match status" value="1"/>
</dbReference>
<evidence type="ECO:0000313" key="3">
    <source>
        <dbReference type="Proteomes" id="UP000051236"/>
    </source>
</evidence>
<dbReference type="RefSeq" id="WP_035453235.1">
    <property type="nucleotide sequence ID" value="NZ_AZGA01000016.1"/>
</dbReference>
<dbReference type="Gene3D" id="3.40.50.720">
    <property type="entry name" value="NAD(P)-binding Rossmann-like Domain"/>
    <property type="match status" value="1"/>
</dbReference>
<dbReference type="AlphaFoldDB" id="X0QNP8"/>
<reference evidence="2 3" key="1">
    <citation type="journal article" date="2015" name="Genome Announc.">
        <title>Expanding the biotechnology potential of lactobacilli through comparative genomics of 213 strains and associated genera.</title>
        <authorList>
            <person name="Sun Z."/>
            <person name="Harris H.M."/>
            <person name="McCann A."/>
            <person name="Guo C."/>
            <person name="Argimon S."/>
            <person name="Zhang W."/>
            <person name="Yang X."/>
            <person name="Jeffery I.B."/>
            <person name="Cooney J.C."/>
            <person name="Kagawa T.F."/>
            <person name="Liu W."/>
            <person name="Song Y."/>
            <person name="Salvetti E."/>
            <person name="Wrobel A."/>
            <person name="Rasinkangas P."/>
            <person name="Parkhill J."/>
            <person name="Rea M.C."/>
            <person name="O'Sullivan O."/>
            <person name="Ritari J."/>
            <person name="Douillard F.P."/>
            <person name="Paul Ross R."/>
            <person name="Yang R."/>
            <person name="Briner A.E."/>
            <person name="Felis G.E."/>
            <person name="de Vos W.M."/>
            <person name="Barrangou R."/>
            <person name="Klaenhammer T.R."/>
            <person name="Caufield P.W."/>
            <person name="Cui Y."/>
            <person name="Zhang H."/>
            <person name="O'Toole P.W."/>
        </authorList>
    </citation>
    <scope>NUCLEOTIDE SEQUENCE [LARGE SCALE GENOMIC DNA]</scope>
    <source>
        <strain evidence="2 3">DSM 18527</strain>
    </source>
</reference>
<dbReference type="EMBL" id="AZGA01000016">
    <property type="protein sequence ID" value="KRM35126.1"/>
    <property type="molecule type" value="Genomic_DNA"/>
</dbReference>
<dbReference type="InterPro" id="IPR051606">
    <property type="entry name" value="Polyketide_Oxido-like"/>
</dbReference>
<proteinExistence type="predicted"/>
<gene>
    <name evidence="2" type="ORF">FC83_GL001253</name>
</gene>
<dbReference type="PANTHER" id="PTHR43355:SF2">
    <property type="entry name" value="FLAVIN REDUCTASE (NADPH)"/>
    <property type="match status" value="1"/>
</dbReference>
<dbReference type="Proteomes" id="UP000051236">
    <property type="component" value="Unassembled WGS sequence"/>
</dbReference>
<dbReference type="PANTHER" id="PTHR43355">
    <property type="entry name" value="FLAVIN REDUCTASE (NADPH)"/>
    <property type="match status" value="1"/>
</dbReference>
<feature type="domain" description="NAD(P)-binding" evidence="1">
    <location>
        <begin position="8"/>
        <end position="197"/>
    </location>
</feature>
<dbReference type="GO" id="GO:0016646">
    <property type="term" value="F:oxidoreductase activity, acting on the CH-NH group of donors, NAD or NADP as acceptor"/>
    <property type="evidence" value="ECO:0007669"/>
    <property type="project" value="TreeGrafter"/>
</dbReference>
<organism evidence="2 3">
    <name type="scientific">Agrilactobacillus composti DSM 18527 = JCM 14202</name>
    <dbReference type="NCBI Taxonomy" id="1423734"/>
    <lineage>
        <taxon>Bacteria</taxon>
        <taxon>Bacillati</taxon>
        <taxon>Bacillota</taxon>
        <taxon>Bacilli</taxon>
        <taxon>Lactobacillales</taxon>
        <taxon>Lactobacillaceae</taxon>
        <taxon>Agrilactobacillus</taxon>
    </lineage>
</organism>
<dbReference type="eggNOG" id="COG2910">
    <property type="taxonomic scope" value="Bacteria"/>
</dbReference>
<dbReference type="InterPro" id="IPR016040">
    <property type="entry name" value="NAD(P)-bd_dom"/>
</dbReference>
<accession>X0QNP8</accession>
<dbReference type="STRING" id="1423734.FC83_GL001253"/>
<protein>
    <recommendedName>
        <fullName evidence="1">NAD(P)-binding domain-containing protein</fullName>
    </recommendedName>
</protein>
<dbReference type="Pfam" id="PF13460">
    <property type="entry name" value="NAD_binding_10"/>
    <property type="match status" value="1"/>
</dbReference>
<dbReference type="InterPro" id="IPR036291">
    <property type="entry name" value="NAD(P)-bd_dom_sf"/>
</dbReference>
<dbReference type="OrthoDB" id="9785372at2"/>
<dbReference type="PATRIC" id="fig|1423734.3.peg.1266"/>
<comment type="caution">
    <text evidence="2">The sequence shown here is derived from an EMBL/GenBank/DDBJ whole genome shotgun (WGS) entry which is preliminary data.</text>
</comment>
<evidence type="ECO:0000313" key="2">
    <source>
        <dbReference type="EMBL" id="KRM35126.1"/>
    </source>
</evidence>
<sequence length="209" mass="22803">MLKVGIIGANGKAGALIAKAAVVRDMAVTAIVRHTTDGDSAYEVLQKDLFDLTQTDIQAFDVVVNATAFFADPEKFKTSQAHMIDILKDSGVYYMVVGGAGSLYMDDTRTTQLKDTKDFPDAFKPVAENMAAGLDLLKASSGFDWTYVSPASDFTPMGGLTGRYEINGDIFTPDEDGKSFLSYKDFAQAFVTVMTQPKYRNKQISLHHV</sequence>